<feature type="transmembrane region" description="Helical" evidence="6">
    <location>
        <begin position="423"/>
        <end position="440"/>
    </location>
</feature>
<evidence type="ECO:0000256" key="5">
    <source>
        <dbReference type="ARBA" id="ARBA00023136"/>
    </source>
</evidence>
<protein>
    <submittedName>
        <fullName evidence="7">Polysaccharide biosynthesis protein</fullName>
    </submittedName>
</protein>
<feature type="transmembrane region" description="Helical" evidence="6">
    <location>
        <begin position="166"/>
        <end position="184"/>
    </location>
</feature>
<dbReference type="PANTHER" id="PTHR30250:SF11">
    <property type="entry name" value="O-ANTIGEN TRANSPORTER-RELATED"/>
    <property type="match status" value="1"/>
</dbReference>
<organism evidence="7 8">
    <name type="scientific">Aerococcus viridans</name>
    <dbReference type="NCBI Taxonomy" id="1377"/>
    <lineage>
        <taxon>Bacteria</taxon>
        <taxon>Bacillati</taxon>
        <taxon>Bacillota</taxon>
        <taxon>Bacilli</taxon>
        <taxon>Lactobacillales</taxon>
        <taxon>Aerococcaceae</taxon>
        <taxon>Aerococcus</taxon>
    </lineage>
</organism>
<dbReference type="GO" id="GO:0005886">
    <property type="term" value="C:plasma membrane"/>
    <property type="evidence" value="ECO:0007669"/>
    <property type="project" value="UniProtKB-SubCell"/>
</dbReference>
<feature type="transmembrane region" description="Helical" evidence="6">
    <location>
        <begin position="314"/>
        <end position="338"/>
    </location>
</feature>
<accession>A0AAU8U560</accession>
<evidence type="ECO:0000256" key="2">
    <source>
        <dbReference type="ARBA" id="ARBA00022475"/>
    </source>
</evidence>
<keyword evidence="4 6" id="KW-1133">Transmembrane helix</keyword>
<feature type="transmembrane region" description="Helical" evidence="6">
    <location>
        <begin position="45"/>
        <end position="65"/>
    </location>
</feature>
<dbReference type="Proteomes" id="UP000066986">
    <property type="component" value="Chromosome"/>
</dbReference>
<evidence type="ECO:0000313" key="7">
    <source>
        <dbReference type="EMBL" id="AMC01519.1"/>
    </source>
</evidence>
<feature type="transmembrane region" description="Helical" evidence="6">
    <location>
        <begin position="401"/>
        <end position="417"/>
    </location>
</feature>
<keyword evidence="2" id="KW-1003">Cell membrane</keyword>
<reference evidence="8" key="2">
    <citation type="submission" date="2016-01" db="EMBL/GenBank/DDBJ databases">
        <title>Six Aerococcus type strain genome sequencing and assembly using PacBio and Illumina Hiseq.</title>
        <authorList>
            <person name="Carkaci D."/>
            <person name="Dargis R."/>
            <person name="Nielsen X.C."/>
            <person name="Skovgaard O."/>
            <person name="Fuursted K."/>
            <person name="Christensen J.J."/>
        </authorList>
    </citation>
    <scope>NUCLEOTIDE SEQUENCE [LARGE SCALE GENOMIC DNA]</scope>
    <source>
        <strain evidence="8">CCUG4311</strain>
    </source>
</reference>
<feature type="transmembrane region" description="Helical" evidence="6">
    <location>
        <begin position="350"/>
        <end position="367"/>
    </location>
</feature>
<gene>
    <name evidence="7" type="ORF">AWM76_08115</name>
</gene>
<name>A0AAU8U560_9LACT</name>
<evidence type="ECO:0000313" key="8">
    <source>
        <dbReference type="Proteomes" id="UP000066986"/>
    </source>
</evidence>
<dbReference type="AlphaFoldDB" id="A0AAU8U560"/>
<dbReference type="EMBL" id="CP014164">
    <property type="protein sequence ID" value="AMC01519.1"/>
    <property type="molecule type" value="Genomic_DNA"/>
</dbReference>
<feature type="transmembrane region" description="Helical" evidence="6">
    <location>
        <begin position="373"/>
        <end position="389"/>
    </location>
</feature>
<keyword evidence="5 6" id="KW-0472">Membrane</keyword>
<feature type="transmembrane region" description="Helical" evidence="6">
    <location>
        <begin position="139"/>
        <end position="160"/>
    </location>
</feature>
<feature type="transmembrane region" description="Helical" evidence="6">
    <location>
        <begin position="250"/>
        <end position="268"/>
    </location>
</feature>
<dbReference type="KEGG" id="avs:AWM76_08115"/>
<comment type="subcellular location">
    <subcellularLocation>
        <location evidence="1">Cell membrane</location>
        <topology evidence="1">Multi-pass membrane protein</topology>
    </subcellularLocation>
</comment>
<feature type="transmembrane region" description="Helical" evidence="6">
    <location>
        <begin position="86"/>
        <end position="104"/>
    </location>
</feature>
<dbReference type="InterPro" id="IPR050833">
    <property type="entry name" value="Poly_Biosynth_Transport"/>
</dbReference>
<dbReference type="PANTHER" id="PTHR30250">
    <property type="entry name" value="PST FAMILY PREDICTED COLANIC ACID TRANSPORTER"/>
    <property type="match status" value="1"/>
</dbReference>
<proteinExistence type="predicted"/>
<evidence type="ECO:0000256" key="1">
    <source>
        <dbReference type="ARBA" id="ARBA00004651"/>
    </source>
</evidence>
<feature type="transmembrane region" description="Helical" evidence="6">
    <location>
        <begin position="205"/>
        <end position="230"/>
    </location>
</feature>
<feature type="transmembrane region" description="Helical" evidence="6">
    <location>
        <begin position="110"/>
        <end position="127"/>
    </location>
</feature>
<feature type="transmembrane region" description="Helical" evidence="6">
    <location>
        <begin position="12"/>
        <end position="33"/>
    </location>
</feature>
<reference evidence="7 8" key="1">
    <citation type="journal article" date="2016" name="Genome Announc.">
        <title>Complete Genome Sequences of Aerococcus christensenii CCUG 28831T, Aerococcus sanguinicola CCUG 43001T, Aerococcus urinae CCUG 36881T, Aerococcus urinaeequi CCUG 28094T, Aerococcus urinaehominis CCUG 42038 BT, and Aerococcus viridans CCUG 4311T.</title>
        <authorList>
            <person name="Carkaci D."/>
            <person name="Dargis R."/>
            <person name="Nielsen X.C."/>
            <person name="Skovgaard O."/>
            <person name="Fuursted K."/>
            <person name="Christensen J.J."/>
        </authorList>
    </citation>
    <scope>NUCLEOTIDE SEQUENCE [LARGE SCALE GENOMIC DNA]</scope>
    <source>
        <strain evidence="7 8">CCUG4311</strain>
    </source>
</reference>
<evidence type="ECO:0000256" key="4">
    <source>
        <dbReference type="ARBA" id="ARBA00022989"/>
    </source>
</evidence>
<evidence type="ECO:0000256" key="3">
    <source>
        <dbReference type="ARBA" id="ARBA00022692"/>
    </source>
</evidence>
<sequence length="457" mass="52865">MKMKTLKNILNVAMSNIVGFGTSFIVGFILPGILTVAQYGSYRQYTLYLSFTYLFHLGFADGIYIKYGGDNINDLDKDIVRNEHNFANAFQFMMFIGMFIISLITRDPVLILFSVVTFFSNVTTYHSNFLQAIGQFKNFTIASMFRSISYIVLLLIGIFIFQSENYIFYIVLNVISYVLMYLYYEMNFVKQLGFNPSFTVKDKFEIFRVGFLILLANMSLTFVGNIGSWIANWGFSIEEFAQYSFQNSVLNVIILIVNAVALVFYNLISKTDNPKVANIIKRLTLLLGIFGGLGFFVFKWIIEFFLPNYVPSIELLSITFVSIPYIMISKIVVANLYKAKRGEKKYIRDSILYAGLAFAFVFIVFLITQTLAGIAWATTLCYFLWYMYASRKEFVMLKSDVSEWLLIISHIVIFYITANYLNIYVGFVLYMVYILAILFLKRVELQDIFQQIMKIED</sequence>
<keyword evidence="3 6" id="KW-0812">Transmembrane</keyword>
<feature type="transmembrane region" description="Helical" evidence="6">
    <location>
        <begin position="280"/>
        <end position="302"/>
    </location>
</feature>
<evidence type="ECO:0000256" key="6">
    <source>
        <dbReference type="SAM" id="Phobius"/>
    </source>
</evidence>